<proteinExistence type="inferred from homology"/>
<dbReference type="OrthoDB" id="9789083at2"/>
<dbReference type="Gene3D" id="3.40.50.720">
    <property type="entry name" value="NAD(P)-binding Rossmann-like Domain"/>
    <property type="match status" value="1"/>
</dbReference>
<evidence type="ECO:0000313" key="4">
    <source>
        <dbReference type="EMBL" id="SDG72768.1"/>
    </source>
</evidence>
<keyword evidence="5" id="KW-1185">Reference proteome</keyword>
<reference evidence="4 5" key="1">
    <citation type="submission" date="2016-10" db="EMBL/GenBank/DDBJ databases">
        <authorList>
            <person name="de Groot N.N."/>
        </authorList>
    </citation>
    <scope>NUCLEOTIDE SEQUENCE [LARGE SCALE GENOMIC DNA]</scope>
    <source>
        <strain evidence="4 5">DSM 5885</strain>
    </source>
</reference>
<evidence type="ECO:0000256" key="1">
    <source>
        <dbReference type="ARBA" id="ARBA00006484"/>
    </source>
</evidence>
<dbReference type="AlphaFoldDB" id="A0A1G7WLN7"/>
<dbReference type="NCBIfam" id="NF004824">
    <property type="entry name" value="PRK06180.1"/>
    <property type="match status" value="1"/>
</dbReference>
<dbReference type="PANTHER" id="PTHR43976:SF16">
    <property type="entry name" value="SHORT-CHAIN DEHYDROGENASE_REDUCTASE FAMILY PROTEIN"/>
    <property type="match status" value="1"/>
</dbReference>
<dbReference type="InterPro" id="IPR002347">
    <property type="entry name" value="SDR_fam"/>
</dbReference>
<evidence type="ECO:0000256" key="3">
    <source>
        <dbReference type="RuleBase" id="RU000363"/>
    </source>
</evidence>
<dbReference type="InterPro" id="IPR051911">
    <property type="entry name" value="SDR_oxidoreductase"/>
</dbReference>
<dbReference type="PRINTS" id="PR00080">
    <property type="entry name" value="SDRFAMILY"/>
</dbReference>
<dbReference type="GO" id="GO:0016491">
    <property type="term" value="F:oxidoreductase activity"/>
    <property type="evidence" value="ECO:0007669"/>
    <property type="project" value="UniProtKB-KW"/>
</dbReference>
<dbReference type="PRINTS" id="PR00081">
    <property type="entry name" value="GDHRDH"/>
</dbReference>
<name>A0A1G7WLN7_9RHOO</name>
<dbReference type="PROSITE" id="PS00061">
    <property type="entry name" value="ADH_SHORT"/>
    <property type="match status" value="1"/>
</dbReference>
<accession>A0A1G7WLN7</accession>
<dbReference type="Pfam" id="PF00106">
    <property type="entry name" value="adh_short"/>
    <property type="match status" value="1"/>
</dbReference>
<keyword evidence="2" id="KW-0560">Oxidoreductase</keyword>
<dbReference type="STRING" id="83767.SAMN05660652_00559"/>
<organism evidence="4 5">
    <name type="scientific">Propionivibrio dicarboxylicus</name>
    <dbReference type="NCBI Taxonomy" id="83767"/>
    <lineage>
        <taxon>Bacteria</taxon>
        <taxon>Pseudomonadati</taxon>
        <taxon>Pseudomonadota</taxon>
        <taxon>Betaproteobacteria</taxon>
        <taxon>Rhodocyclales</taxon>
        <taxon>Rhodocyclaceae</taxon>
        <taxon>Propionivibrio</taxon>
    </lineage>
</organism>
<protein>
    <submittedName>
        <fullName evidence="4">NADP-dependent 3-hydroxy acid dehydrogenase YdfG</fullName>
    </submittedName>
</protein>
<comment type="similarity">
    <text evidence="1 3">Belongs to the short-chain dehydrogenases/reductases (SDR) family.</text>
</comment>
<dbReference type="CDD" id="cd05374">
    <property type="entry name" value="17beta-HSD-like_SDR_c"/>
    <property type="match status" value="1"/>
</dbReference>
<dbReference type="SUPFAM" id="SSF51735">
    <property type="entry name" value="NAD(P)-binding Rossmann-fold domains"/>
    <property type="match status" value="1"/>
</dbReference>
<dbReference type="PANTHER" id="PTHR43976">
    <property type="entry name" value="SHORT CHAIN DEHYDROGENASE"/>
    <property type="match status" value="1"/>
</dbReference>
<evidence type="ECO:0000256" key="2">
    <source>
        <dbReference type="ARBA" id="ARBA00023002"/>
    </source>
</evidence>
<dbReference type="EMBL" id="FNCY01000001">
    <property type="protein sequence ID" value="SDG72768.1"/>
    <property type="molecule type" value="Genomic_DNA"/>
</dbReference>
<dbReference type="InterPro" id="IPR020904">
    <property type="entry name" value="Sc_DH/Rdtase_CS"/>
</dbReference>
<gene>
    <name evidence="4" type="ORF">SAMN05660652_00559</name>
</gene>
<evidence type="ECO:0000313" key="5">
    <source>
        <dbReference type="Proteomes" id="UP000198607"/>
    </source>
</evidence>
<dbReference type="RefSeq" id="WP_091932984.1">
    <property type="nucleotide sequence ID" value="NZ_FNCY01000001.1"/>
</dbReference>
<dbReference type="Proteomes" id="UP000198607">
    <property type="component" value="Unassembled WGS sequence"/>
</dbReference>
<sequence length="280" mass="30057">MQNDRPVWLITGCSSGFGRELVRALLARGHRVVATARKPETLAEFPANDGLLIAALDVNVPQQIADVMQRAEARFGRIDVLVNNAGYGYLAAIEEGEEAEIRAMFDTNVFGLAAMTRAVLPGMRQRRSGHIVNISSMGGLVGFAGVGYYNATKFAVEGLTEALAKEVEPLGIRVTAVEPGPFRTDWAGAGLRLTQHAIADYADTAGARRIATRGYNGKQPGDPARAAAAIIAAVEAPESPRHLLLGRPAHDTVNDKLQALQREIEHWRELTLGADFPAGQ</sequence>
<dbReference type="InterPro" id="IPR036291">
    <property type="entry name" value="NAD(P)-bd_dom_sf"/>
</dbReference>